<keyword evidence="2" id="KW-1185">Reference proteome</keyword>
<dbReference type="HOGENOM" id="CLU_1928987_0_0_1"/>
<gene>
    <name evidence="1" type="ORF">CY34DRAFT_365796</name>
</gene>
<reference evidence="1 2" key="1">
    <citation type="submission" date="2014-04" db="EMBL/GenBank/DDBJ databases">
        <authorList>
            <consortium name="DOE Joint Genome Institute"/>
            <person name="Kuo A."/>
            <person name="Ruytinx J."/>
            <person name="Rineau F."/>
            <person name="Colpaert J."/>
            <person name="Kohler A."/>
            <person name="Nagy L.G."/>
            <person name="Floudas D."/>
            <person name="Copeland A."/>
            <person name="Barry K.W."/>
            <person name="Cichocki N."/>
            <person name="Veneault-Fourrey C."/>
            <person name="LaButti K."/>
            <person name="Lindquist E.A."/>
            <person name="Lipzen A."/>
            <person name="Lundell T."/>
            <person name="Morin E."/>
            <person name="Murat C."/>
            <person name="Sun H."/>
            <person name="Tunlid A."/>
            <person name="Henrissat B."/>
            <person name="Grigoriev I.V."/>
            <person name="Hibbett D.S."/>
            <person name="Martin F."/>
            <person name="Nordberg H.P."/>
            <person name="Cantor M.N."/>
            <person name="Hua S.X."/>
        </authorList>
    </citation>
    <scope>NUCLEOTIDE SEQUENCE [LARGE SCALE GENOMIC DNA]</scope>
    <source>
        <strain evidence="1 2">UH-Slu-Lm8-n1</strain>
    </source>
</reference>
<proteinExistence type="predicted"/>
<organism evidence="1 2">
    <name type="scientific">Suillus luteus UH-Slu-Lm8-n1</name>
    <dbReference type="NCBI Taxonomy" id="930992"/>
    <lineage>
        <taxon>Eukaryota</taxon>
        <taxon>Fungi</taxon>
        <taxon>Dikarya</taxon>
        <taxon>Basidiomycota</taxon>
        <taxon>Agaricomycotina</taxon>
        <taxon>Agaricomycetes</taxon>
        <taxon>Agaricomycetidae</taxon>
        <taxon>Boletales</taxon>
        <taxon>Suillineae</taxon>
        <taxon>Suillaceae</taxon>
        <taxon>Suillus</taxon>
    </lineage>
</organism>
<dbReference type="AlphaFoldDB" id="A0A0C9ZMQ9"/>
<name>A0A0C9ZMQ9_9AGAM</name>
<reference evidence="2" key="2">
    <citation type="submission" date="2015-01" db="EMBL/GenBank/DDBJ databases">
        <title>Evolutionary Origins and Diversification of the Mycorrhizal Mutualists.</title>
        <authorList>
            <consortium name="DOE Joint Genome Institute"/>
            <consortium name="Mycorrhizal Genomics Consortium"/>
            <person name="Kohler A."/>
            <person name="Kuo A."/>
            <person name="Nagy L.G."/>
            <person name="Floudas D."/>
            <person name="Copeland A."/>
            <person name="Barry K.W."/>
            <person name="Cichocki N."/>
            <person name="Veneault-Fourrey C."/>
            <person name="LaButti K."/>
            <person name="Lindquist E.A."/>
            <person name="Lipzen A."/>
            <person name="Lundell T."/>
            <person name="Morin E."/>
            <person name="Murat C."/>
            <person name="Riley R."/>
            <person name="Ohm R."/>
            <person name="Sun H."/>
            <person name="Tunlid A."/>
            <person name="Henrissat B."/>
            <person name="Grigoriev I.V."/>
            <person name="Hibbett D.S."/>
            <person name="Martin F."/>
        </authorList>
    </citation>
    <scope>NUCLEOTIDE SEQUENCE [LARGE SCALE GENOMIC DNA]</scope>
    <source>
        <strain evidence="2">UH-Slu-Lm8-n1</strain>
    </source>
</reference>
<accession>A0A0C9ZMQ9</accession>
<dbReference type="Proteomes" id="UP000054485">
    <property type="component" value="Unassembled WGS sequence"/>
</dbReference>
<evidence type="ECO:0000313" key="1">
    <source>
        <dbReference type="EMBL" id="KIK38880.1"/>
    </source>
</evidence>
<evidence type="ECO:0000313" key="2">
    <source>
        <dbReference type="Proteomes" id="UP000054485"/>
    </source>
</evidence>
<protein>
    <submittedName>
        <fullName evidence="1">Uncharacterized protein</fullName>
    </submittedName>
</protein>
<dbReference type="InParanoid" id="A0A0C9ZMQ9"/>
<dbReference type="EMBL" id="KN835369">
    <property type="protein sequence ID" value="KIK38880.1"/>
    <property type="molecule type" value="Genomic_DNA"/>
</dbReference>
<sequence>MSRYLTQIYEYGWPHSEDLTLDPHIPTFDSSYHFVTLSHCHLLLRCQFSSRFGPSIWCSHTSVYRALGNMRDLSHEPPPSTVPISLPPFPPPTHSVHHSGQLRSSYCSICWQLSCFYMHLHHDGSRVPAKK</sequence>